<name>A0A9N9D6L0_9GLOM</name>
<keyword evidence="3" id="KW-1185">Reference proteome</keyword>
<dbReference type="EMBL" id="CAJVPJ010002803">
    <property type="protein sequence ID" value="CAG8629746.1"/>
    <property type="molecule type" value="Genomic_DNA"/>
</dbReference>
<dbReference type="InterPro" id="IPR008538">
    <property type="entry name" value="Uma2"/>
</dbReference>
<sequence length="151" mass="17019">YRQLWWKTGNIHPKAKWEEATLPYELKTGVTLDEYIIQIDKHNVKGLWEWENGTVRVIELSSGFHGESIGTIIGELGVALRAVKCTPSSVTISDATTSRTKEKGTEPDASLIPARKPQMFRGGYDGKNTPWPNIVIEVAYSENLKDKIENY</sequence>
<reference evidence="2" key="1">
    <citation type="submission" date="2021-06" db="EMBL/GenBank/DDBJ databases">
        <authorList>
            <person name="Kallberg Y."/>
            <person name="Tangrot J."/>
            <person name="Rosling A."/>
        </authorList>
    </citation>
    <scope>NUCLEOTIDE SEQUENCE</scope>
    <source>
        <strain evidence="2">IA702</strain>
    </source>
</reference>
<gene>
    <name evidence="2" type="ORF">POCULU_LOCUS8831</name>
</gene>
<evidence type="ECO:0000259" key="1">
    <source>
        <dbReference type="Pfam" id="PF05685"/>
    </source>
</evidence>
<dbReference type="InterPro" id="IPR011335">
    <property type="entry name" value="Restrct_endonuc-II-like"/>
</dbReference>
<dbReference type="Pfam" id="PF05685">
    <property type="entry name" value="Uma2"/>
    <property type="match status" value="1"/>
</dbReference>
<protein>
    <submittedName>
        <fullName evidence="2">6323_t:CDS:1</fullName>
    </submittedName>
</protein>
<accession>A0A9N9D6L0</accession>
<dbReference type="Gene3D" id="3.90.1570.10">
    <property type="entry name" value="tt1808, chain A"/>
    <property type="match status" value="1"/>
</dbReference>
<dbReference type="SUPFAM" id="SSF52980">
    <property type="entry name" value="Restriction endonuclease-like"/>
    <property type="match status" value="1"/>
</dbReference>
<feature type="non-terminal residue" evidence="2">
    <location>
        <position position="1"/>
    </location>
</feature>
<dbReference type="AlphaFoldDB" id="A0A9N9D6L0"/>
<feature type="domain" description="Putative restriction endonuclease" evidence="1">
    <location>
        <begin position="47"/>
        <end position="150"/>
    </location>
</feature>
<dbReference type="Proteomes" id="UP000789572">
    <property type="component" value="Unassembled WGS sequence"/>
</dbReference>
<evidence type="ECO:0000313" key="2">
    <source>
        <dbReference type="EMBL" id="CAG8629746.1"/>
    </source>
</evidence>
<dbReference type="GO" id="GO:0006302">
    <property type="term" value="P:double-strand break repair"/>
    <property type="evidence" value="ECO:0007669"/>
    <property type="project" value="UniProtKB-ARBA"/>
</dbReference>
<dbReference type="OrthoDB" id="2364290at2759"/>
<comment type="caution">
    <text evidence="2">The sequence shown here is derived from an EMBL/GenBank/DDBJ whole genome shotgun (WGS) entry which is preliminary data.</text>
</comment>
<organism evidence="2 3">
    <name type="scientific">Paraglomus occultum</name>
    <dbReference type="NCBI Taxonomy" id="144539"/>
    <lineage>
        <taxon>Eukaryota</taxon>
        <taxon>Fungi</taxon>
        <taxon>Fungi incertae sedis</taxon>
        <taxon>Mucoromycota</taxon>
        <taxon>Glomeromycotina</taxon>
        <taxon>Glomeromycetes</taxon>
        <taxon>Paraglomerales</taxon>
        <taxon>Paraglomeraceae</taxon>
        <taxon>Paraglomus</taxon>
    </lineage>
</organism>
<evidence type="ECO:0000313" key="3">
    <source>
        <dbReference type="Proteomes" id="UP000789572"/>
    </source>
</evidence>
<proteinExistence type="predicted"/>
<dbReference type="InterPro" id="IPR012296">
    <property type="entry name" value="Nuclease_put_TT1808"/>
</dbReference>